<reference evidence="2 3" key="1">
    <citation type="journal article" date="2017" name="Int. J. Syst. Evol. Microbiol.">
        <title>Ramlibacter monticola sp. nov., isolated from forest soil.</title>
        <authorList>
            <person name="Chaudhary D.K."/>
            <person name="Kim J."/>
        </authorList>
    </citation>
    <scope>NUCLEOTIDE SEQUENCE [LARGE SCALE GENOMIC DNA]</scope>
    <source>
        <strain evidence="2 3">KACC 19175</strain>
    </source>
</reference>
<dbReference type="Proteomes" id="UP000599109">
    <property type="component" value="Unassembled WGS sequence"/>
</dbReference>
<dbReference type="AlphaFoldDB" id="A0A937CXB5"/>
<keyword evidence="3" id="KW-1185">Reference proteome</keyword>
<sequence length="264" mass="27745">MLRNPSGRALVSALGIALAVAALPIGAQLSNSKHNLTSSGPGYLPSDPRELCVFCHTPMGAEATALVPQWNLTLRSPSTYRSYDSLGTSTMTGQVAPVGSVSLVCLSCHDGTQAMSAVINSTSSGSLLRAGAYPLQSEPIIGAVSSVGTDLRDDHPVGVQYGGGGLTETAPSAPTRNPDFRAPQTGVLNEVRIWWVETEGGGTGTRRKTDLSLYTRTRSDGYTGQSVAEPFVECASCHDPHTDRALFLRISNTRSALCLTCHVL</sequence>
<dbReference type="InterPro" id="IPR010177">
    <property type="entry name" value="Paired_CXXCH_1"/>
</dbReference>
<dbReference type="Pfam" id="PF09699">
    <property type="entry name" value="Paired_CXXCH_1"/>
    <property type="match status" value="1"/>
</dbReference>
<name>A0A937CXB5_9BURK</name>
<feature type="domain" description="Doubled CXXCH motif" evidence="1">
    <location>
        <begin position="233"/>
        <end position="262"/>
    </location>
</feature>
<evidence type="ECO:0000313" key="2">
    <source>
        <dbReference type="EMBL" id="MBL0394367.1"/>
    </source>
</evidence>
<evidence type="ECO:0000313" key="3">
    <source>
        <dbReference type="Proteomes" id="UP000599109"/>
    </source>
</evidence>
<dbReference type="InterPro" id="IPR036280">
    <property type="entry name" value="Multihaem_cyt_sf"/>
</dbReference>
<dbReference type="RefSeq" id="WP_201677041.1">
    <property type="nucleotide sequence ID" value="NZ_JAEQNE010000008.1"/>
</dbReference>
<comment type="caution">
    <text evidence="2">The sequence shown here is derived from an EMBL/GenBank/DDBJ whole genome shotgun (WGS) entry which is preliminary data.</text>
</comment>
<protein>
    <submittedName>
        <fullName evidence="2">Cytochrome c3 family protein</fullName>
    </submittedName>
</protein>
<proteinExistence type="predicted"/>
<dbReference type="EMBL" id="JAEQNE010000008">
    <property type="protein sequence ID" value="MBL0394367.1"/>
    <property type="molecule type" value="Genomic_DNA"/>
</dbReference>
<gene>
    <name evidence="2" type="ORF">JJ685_24730</name>
</gene>
<dbReference type="SUPFAM" id="SSF48695">
    <property type="entry name" value="Multiheme cytochromes"/>
    <property type="match status" value="1"/>
</dbReference>
<organism evidence="2 3">
    <name type="scientific">Ramlibacter monticola</name>
    <dbReference type="NCBI Taxonomy" id="1926872"/>
    <lineage>
        <taxon>Bacteria</taxon>
        <taxon>Pseudomonadati</taxon>
        <taxon>Pseudomonadota</taxon>
        <taxon>Betaproteobacteria</taxon>
        <taxon>Burkholderiales</taxon>
        <taxon>Comamonadaceae</taxon>
        <taxon>Ramlibacter</taxon>
    </lineage>
</organism>
<accession>A0A937CXB5</accession>
<evidence type="ECO:0000259" key="1">
    <source>
        <dbReference type="Pfam" id="PF09699"/>
    </source>
</evidence>